<evidence type="ECO:0000313" key="2">
    <source>
        <dbReference type="EMBL" id="KAJ8980906.1"/>
    </source>
</evidence>
<name>A0ABQ9JSW3_9CUCU</name>
<sequence length="199" mass="22603">MLLRRIRETVTEEIFVSQVLYDNADSESHSSVNNDPYSRPKTRRKNADLVRSKSLKGADANDDEQNNIVEESTSLERLQQKLNTISEQTESEFSSSSEEKVTVEPDEDVTMQTSDNETVDTTTQTVKISKELSFGETIKVDVNEPQQIKTPMNLAIQNLPPIDIRADFVFQTIYNISIDSEGKTHIHYHSKAKNVAYCE</sequence>
<keyword evidence="3" id="KW-1185">Reference proteome</keyword>
<dbReference type="EMBL" id="JAPWTJ010000223">
    <property type="protein sequence ID" value="KAJ8980906.1"/>
    <property type="molecule type" value="Genomic_DNA"/>
</dbReference>
<gene>
    <name evidence="2" type="ORF">NQ317_011206</name>
</gene>
<evidence type="ECO:0000256" key="1">
    <source>
        <dbReference type="SAM" id="MobiDB-lite"/>
    </source>
</evidence>
<evidence type="ECO:0000313" key="3">
    <source>
        <dbReference type="Proteomes" id="UP001162164"/>
    </source>
</evidence>
<organism evidence="2 3">
    <name type="scientific">Molorchus minor</name>
    <dbReference type="NCBI Taxonomy" id="1323400"/>
    <lineage>
        <taxon>Eukaryota</taxon>
        <taxon>Metazoa</taxon>
        <taxon>Ecdysozoa</taxon>
        <taxon>Arthropoda</taxon>
        <taxon>Hexapoda</taxon>
        <taxon>Insecta</taxon>
        <taxon>Pterygota</taxon>
        <taxon>Neoptera</taxon>
        <taxon>Endopterygota</taxon>
        <taxon>Coleoptera</taxon>
        <taxon>Polyphaga</taxon>
        <taxon>Cucujiformia</taxon>
        <taxon>Chrysomeloidea</taxon>
        <taxon>Cerambycidae</taxon>
        <taxon>Lamiinae</taxon>
        <taxon>Monochamini</taxon>
        <taxon>Molorchus</taxon>
    </lineage>
</organism>
<accession>A0ABQ9JSW3</accession>
<dbReference type="Proteomes" id="UP001162164">
    <property type="component" value="Unassembled WGS sequence"/>
</dbReference>
<reference evidence="2" key="1">
    <citation type="journal article" date="2023" name="Insect Mol. Biol.">
        <title>Genome sequencing provides insights into the evolution of gene families encoding plant cell wall-degrading enzymes in longhorned beetles.</title>
        <authorList>
            <person name="Shin N.R."/>
            <person name="Okamura Y."/>
            <person name="Kirsch R."/>
            <person name="Pauchet Y."/>
        </authorList>
    </citation>
    <scope>NUCLEOTIDE SEQUENCE</scope>
    <source>
        <strain evidence="2">MMC_N1</strain>
    </source>
</reference>
<protein>
    <submittedName>
        <fullName evidence="2">Uncharacterized protein</fullName>
    </submittedName>
</protein>
<proteinExistence type="predicted"/>
<comment type="caution">
    <text evidence="2">The sequence shown here is derived from an EMBL/GenBank/DDBJ whole genome shotgun (WGS) entry which is preliminary data.</text>
</comment>
<feature type="non-terminal residue" evidence="2">
    <location>
        <position position="199"/>
    </location>
</feature>
<feature type="region of interest" description="Disordered" evidence="1">
    <location>
        <begin position="24"/>
        <end position="71"/>
    </location>
</feature>